<accession>A0AAV3RZY0</accession>
<gene>
    <name evidence="3" type="ORF">LIER_33797</name>
</gene>
<dbReference type="Proteomes" id="UP001454036">
    <property type="component" value="Unassembled WGS sequence"/>
</dbReference>
<name>A0AAV3RZY0_LITER</name>
<keyword evidence="2" id="KW-0732">Signal</keyword>
<evidence type="ECO:0000256" key="2">
    <source>
        <dbReference type="SAM" id="SignalP"/>
    </source>
</evidence>
<comment type="caution">
    <text evidence="3">The sequence shown here is derived from an EMBL/GenBank/DDBJ whole genome shotgun (WGS) entry which is preliminary data.</text>
</comment>
<sequence length="90" mass="10005">MVGDRCCTTTYILLLFMPFVLHGQMMETTSGVIRSGGSFVRRSSPIIIGQQTPTIQPVEEGKSSEKQEVGDQDYNFYRTHEDIPSPGIGH</sequence>
<protein>
    <submittedName>
        <fullName evidence="3">Uncharacterized protein</fullName>
    </submittedName>
</protein>
<keyword evidence="4" id="KW-1185">Reference proteome</keyword>
<feature type="region of interest" description="Disordered" evidence="1">
    <location>
        <begin position="50"/>
        <end position="90"/>
    </location>
</feature>
<dbReference type="EMBL" id="BAABME010013764">
    <property type="protein sequence ID" value="GAA0186509.1"/>
    <property type="molecule type" value="Genomic_DNA"/>
</dbReference>
<evidence type="ECO:0000313" key="3">
    <source>
        <dbReference type="EMBL" id="GAA0186509.1"/>
    </source>
</evidence>
<reference evidence="3 4" key="1">
    <citation type="submission" date="2024-01" db="EMBL/GenBank/DDBJ databases">
        <title>The complete chloroplast genome sequence of Lithospermum erythrorhizon: insights into the phylogenetic relationship among Boraginaceae species and the maternal lineages of purple gromwells.</title>
        <authorList>
            <person name="Okada T."/>
            <person name="Watanabe K."/>
        </authorList>
    </citation>
    <scope>NUCLEOTIDE SEQUENCE [LARGE SCALE GENOMIC DNA]</scope>
</reference>
<organism evidence="3 4">
    <name type="scientific">Lithospermum erythrorhizon</name>
    <name type="common">Purple gromwell</name>
    <name type="synonym">Lithospermum officinale var. erythrorhizon</name>
    <dbReference type="NCBI Taxonomy" id="34254"/>
    <lineage>
        <taxon>Eukaryota</taxon>
        <taxon>Viridiplantae</taxon>
        <taxon>Streptophyta</taxon>
        <taxon>Embryophyta</taxon>
        <taxon>Tracheophyta</taxon>
        <taxon>Spermatophyta</taxon>
        <taxon>Magnoliopsida</taxon>
        <taxon>eudicotyledons</taxon>
        <taxon>Gunneridae</taxon>
        <taxon>Pentapetalae</taxon>
        <taxon>asterids</taxon>
        <taxon>lamiids</taxon>
        <taxon>Boraginales</taxon>
        <taxon>Boraginaceae</taxon>
        <taxon>Boraginoideae</taxon>
        <taxon>Lithospermeae</taxon>
        <taxon>Lithospermum</taxon>
    </lineage>
</organism>
<evidence type="ECO:0000313" key="4">
    <source>
        <dbReference type="Proteomes" id="UP001454036"/>
    </source>
</evidence>
<feature type="signal peptide" evidence="2">
    <location>
        <begin position="1"/>
        <end position="22"/>
    </location>
</feature>
<feature type="chain" id="PRO_5043405337" evidence="2">
    <location>
        <begin position="23"/>
        <end position="90"/>
    </location>
</feature>
<dbReference type="AlphaFoldDB" id="A0AAV3RZY0"/>
<feature type="compositionally biased region" description="Basic and acidic residues" evidence="1">
    <location>
        <begin position="59"/>
        <end position="69"/>
    </location>
</feature>
<evidence type="ECO:0000256" key="1">
    <source>
        <dbReference type="SAM" id="MobiDB-lite"/>
    </source>
</evidence>
<proteinExistence type="predicted"/>